<evidence type="ECO:0000256" key="1">
    <source>
        <dbReference type="ARBA" id="ARBA00022481"/>
    </source>
</evidence>
<dbReference type="Proteomes" id="UP000287394">
    <property type="component" value="Chromosome"/>
</dbReference>
<dbReference type="InterPro" id="IPR000983">
    <property type="entry name" value="Bac_GSPG_pilin"/>
</dbReference>
<evidence type="ECO:0000256" key="3">
    <source>
        <dbReference type="SAM" id="Phobius"/>
    </source>
</evidence>
<feature type="transmembrane region" description="Helical" evidence="3">
    <location>
        <begin position="12"/>
        <end position="34"/>
    </location>
</feature>
<dbReference type="Gene3D" id="3.30.700.10">
    <property type="entry name" value="Glycoprotein, Type 4 Pilin"/>
    <property type="match status" value="1"/>
</dbReference>
<feature type="region of interest" description="Disordered" evidence="2">
    <location>
        <begin position="259"/>
        <end position="292"/>
    </location>
</feature>
<sequence length="292" mass="30921">MINRRMRSGFTLIELLVVIAIIAILAAILFPVFAQAREKARQTTCQSNLKGFMLAILQYNQDNDDCMPISVSNGAQIGSATAAAYPGVQQFGVHAQIMPYVKSVEVFHCPDDAGFSGGSGNASTVASGSHTMPIGTPVYQAWGTSYKFTKENLGLFPKGTPAFPADSAYSICGSGSQVGPPGPASTHTQNPPFPMPVSYFALPSQTRVMRCYVAPWDANPATVSGANPNYMHKGVDIMAFADGHVKTVISKQQYDSFCDGPTSSPLRNSDQPGYVAPGYGDGSCNSAGQERG</sequence>
<keyword evidence="3" id="KW-0812">Transmembrane</keyword>
<keyword evidence="3" id="KW-1133">Transmembrane helix</keyword>
<dbReference type="Pfam" id="PF07596">
    <property type="entry name" value="SBP_bac_10"/>
    <property type="match status" value="1"/>
</dbReference>
<protein>
    <recommendedName>
        <fullName evidence="4">DUF1559 domain-containing protein</fullName>
    </recommendedName>
</protein>
<dbReference type="EMBL" id="AP025739">
    <property type="protein sequence ID" value="BDI30237.1"/>
    <property type="molecule type" value="Genomic_DNA"/>
</dbReference>
<keyword evidence="3" id="KW-0472">Membrane</keyword>
<evidence type="ECO:0000259" key="4">
    <source>
        <dbReference type="Pfam" id="PF07596"/>
    </source>
</evidence>
<dbReference type="SUPFAM" id="SSF54523">
    <property type="entry name" value="Pili subunits"/>
    <property type="match status" value="1"/>
</dbReference>
<dbReference type="InterPro" id="IPR045584">
    <property type="entry name" value="Pilin-like"/>
</dbReference>
<feature type="compositionally biased region" description="Polar residues" evidence="2">
    <location>
        <begin position="259"/>
        <end position="271"/>
    </location>
</feature>
<name>A0A9N7L236_9BACT</name>
<dbReference type="PROSITE" id="PS00409">
    <property type="entry name" value="PROKAR_NTER_METHYL"/>
    <property type="match status" value="1"/>
</dbReference>
<reference evidence="5 6" key="1">
    <citation type="journal article" date="2019" name="Int. J. Syst. Evol. Microbiol.">
        <title>Capsulimonas corticalis gen. nov., sp. nov., an aerobic capsulated bacterium, of a novel bacterial order, Capsulimonadales ord. nov., of the class Armatimonadia of the phylum Armatimonadetes.</title>
        <authorList>
            <person name="Li J."/>
            <person name="Kudo C."/>
            <person name="Tonouchi A."/>
        </authorList>
    </citation>
    <scope>NUCLEOTIDE SEQUENCE [LARGE SCALE GENOMIC DNA]</scope>
    <source>
        <strain evidence="5 6">AX-7</strain>
    </source>
</reference>
<accession>A0A9N7L236</accession>
<feature type="compositionally biased region" description="Polar residues" evidence="2">
    <location>
        <begin position="283"/>
        <end position="292"/>
    </location>
</feature>
<gene>
    <name evidence="5" type="ORF">CCAX7_22880</name>
</gene>
<keyword evidence="1" id="KW-0488">Methylation</keyword>
<organism evidence="5 6">
    <name type="scientific">Capsulimonas corticalis</name>
    <dbReference type="NCBI Taxonomy" id="2219043"/>
    <lineage>
        <taxon>Bacteria</taxon>
        <taxon>Bacillati</taxon>
        <taxon>Armatimonadota</taxon>
        <taxon>Armatimonadia</taxon>
        <taxon>Capsulimonadales</taxon>
        <taxon>Capsulimonadaceae</taxon>
        <taxon>Capsulimonas</taxon>
    </lineage>
</organism>
<keyword evidence="6" id="KW-1185">Reference proteome</keyword>
<dbReference type="InterPro" id="IPR012902">
    <property type="entry name" value="N_methyl_site"/>
</dbReference>
<dbReference type="InterPro" id="IPR011453">
    <property type="entry name" value="DUF1559"/>
</dbReference>
<dbReference type="PANTHER" id="PTHR30093">
    <property type="entry name" value="GENERAL SECRETION PATHWAY PROTEIN G"/>
    <property type="match status" value="1"/>
</dbReference>
<dbReference type="Pfam" id="PF07963">
    <property type="entry name" value="N_methyl"/>
    <property type="match status" value="1"/>
</dbReference>
<dbReference type="GO" id="GO:0015628">
    <property type="term" value="P:protein secretion by the type II secretion system"/>
    <property type="evidence" value="ECO:0007669"/>
    <property type="project" value="InterPro"/>
</dbReference>
<feature type="domain" description="DUF1559" evidence="4">
    <location>
        <begin position="35"/>
        <end position="101"/>
    </location>
</feature>
<dbReference type="NCBIfam" id="TIGR02532">
    <property type="entry name" value="IV_pilin_GFxxxE"/>
    <property type="match status" value="1"/>
</dbReference>
<dbReference type="AlphaFoldDB" id="A0A9N7L236"/>
<dbReference type="PRINTS" id="PR00813">
    <property type="entry name" value="BCTERIALGSPG"/>
</dbReference>
<evidence type="ECO:0000313" key="6">
    <source>
        <dbReference type="Proteomes" id="UP000287394"/>
    </source>
</evidence>
<evidence type="ECO:0000313" key="5">
    <source>
        <dbReference type="EMBL" id="BDI30237.1"/>
    </source>
</evidence>
<dbReference type="KEGG" id="ccot:CCAX7_22880"/>
<dbReference type="GO" id="GO:0015627">
    <property type="term" value="C:type II protein secretion system complex"/>
    <property type="evidence" value="ECO:0007669"/>
    <property type="project" value="InterPro"/>
</dbReference>
<evidence type="ECO:0000256" key="2">
    <source>
        <dbReference type="SAM" id="MobiDB-lite"/>
    </source>
</evidence>
<proteinExistence type="predicted"/>